<reference evidence="7" key="1">
    <citation type="submission" date="2020-10" db="EMBL/GenBank/DDBJ databases">
        <title>An improved Amphimedon queenslandica hologenome assembly reveals how three proteobacterial symbionts can extend the metabolic phenotypic of their marine sponge host.</title>
        <authorList>
            <person name="Degnan B."/>
            <person name="Degnan S."/>
            <person name="Xiang X."/>
        </authorList>
    </citation>
    <scope>NUCLEOTIDE SEQUENCE</scope>
    <source>
        <strain evidence="7">AqS2</strain>
    </source>
</reference>
<feature type="binding site" evidence="5">
    <location>
        <position position="36"/>
    </location>
    <ligand>
        <name>S-adenosyl-L-methionine</name>
        <dbReference type="ChEBI" id="CHEBI:59789"/>
    </ligand>
</feature>
<dbReference type="AlphaFoldDB" id="A0A930XXR6"/>
<dbReference type="EMBL" id="JADHEI010000033">
    <property type="protein sequence ID" value="MBF2735113.1"/>
    <property type="molecule type" value="Genomic_DNA"/>
</dbReference>
<dbReference type="GO" id="GO:0000179">
    <property type="term" value="F:rRNA (adenine-N6,N6-)-dimethyltransferase activity"/>
    <property type="evidence" value="ECO:0007669"/>
    <property type="project" value="UniProtKB-UniRule"/>
</dbReference>
<feature type="domain" description="Ribosomal RNA adenine methylase transferase N-terminal" evidence="6">
    <location>
        <begin position="16"/>
        <end position="112"/>
    </location>
</feature>
<dbReference type="Gene3D" id="3.40.50.150">
    <property type="entry name" value="Vaccinia Virus protein VP39"/>
    <property type="match status" value="1"/>
</dbReference>
<dbReference type="GO" id="GO:0005829">
    <property type="term" value="C:cytosol"/>
    <property type="evidence" value="ECO:0007669"/>
    <property type="project" value="TreeGrafter"/>
</dbReference>
<feature type="non-terminal residue" evidence="7">
    <location>
        <position position="112"/>
    </location>
</feature>
<dbReference type="PANTHER" id="PTHR11727">
    <property type="entry name" value="DIMETHYLADENOSINE TRANSFERASE"/>
    <property type="match status" value="1"/>
</dbReference>
<evidence type="ECO:0000256" key="5">
    <source>
        <dbReference type="PROSITE-ProRule" id="PRU01026"/>
    </source>
</evidence>
<feature type="binding site" evidence="5">
    <location>
        <position position="57"/>
    </location>
    <ligand>
        <name>S-adenosyl-L-methionine</name>
        <dbReference type="ChEBI" id="CHEBI:59789"/>
    </ligand>
</feature>
<feature type="binding site" evidence="5">
    <location>
        <position position="11"/>
    </location>
    <ligand>
        <name>S-adenosyl-L-methionine</name>
        <dbReference type="ChEBI" id="CHEBI:59789"/>
    </ligand>
</feature>
<protein>
    <submittedName>
        <fullName evidence="7">Methyltransferase domain-containing protein</fullName>
    </submittedName>
</protein>
<evidence type="ECO:0000256" key="4">
    <source>
        <dbReference type="ARBA" id="ARBA00022884"/>
    </source>
</evidence>
<keyword evidence="8" id="KW-1185">Reference proteome</keyword>
<gene>
    <name evidence="7" type="ORF">ISN26_03375</name>
</gene>
<proteinExistence type="inferred from homology"/>
<keyword evidence="1 5" id="KW-0489">Methyltransferase</keyword>
<comment type="similarity">
    <text evidence="5">Belongs to the class I-like SAM-binding methyltransferase superfamily. rRNA adenine N(6)-methyltransferase family.</text>
</comment>
<evidence type="ECO:0000259" key="6">
    <source>
        <dbReference type="SMART" id="SM00650"/>
    </source>
</evidence>
<sequence length="112" mass="11691">MSRPRLGQHFLADEDVLARLVEMIGPRPEDSFLEIGPGQGALTLPLLAAGARVTAVELDAALARGLPKRAGAAAARLQVVHGDAAKPWPAPAADPWRLAGNIPYAISSPVVE</sequence>
<dbReference type="InterPro" id="IPR001737">
    <property type="entry name" value="KsgA/Erm"/>
</dbReference>
<feature type="binding site" evidence="5">
    <location>
        <position position="9"/>
    </location>
    <ligand>
        <name>S-adenosyl-L-methionine</name>
        <dbReference type="ChEBI" id="CHEBI:59789"/>
    </ligand>
</feature>
<comment type="caution">
    <text evidence="7">The sequence shown here is derived from an EMBL/GenBank/DDBJ whole genome shotgun (WGS) entry which is preliminary data.</text>
</comment>
<dbReference type="Pfam" id="PF00398">
    <property type="entry name" value="RrnaAD"/>
    <property type="match status" value="1"/>
</dbReference>
<dbReference type="GO" id="GO:0003723">
    <property type="term" value="F:RNA binding"/>
    <property type="evidence" value="ECO:0007669"/>
    <property type="project" value="UniProtKB-UniRule"/>
</dbReference>
<dbReference type="Proteomes" id="UP000604381">
    <property type="component" value="Unassembled WGS sequence"/>
</dbReference>
<dbReference type="SUPFAM" id="SSF53335">
    <property type="entry name" value="S-adenosyl-L-methionine-dependent methyltransferases"/>
    <property type="match status" value="1"/>
</dbReference>
<evidence type="ECO:0000313" key="7">
    <source>
        <dbReference type="EMBL" id="MBF2735113.1"/>
    </source>
</evidence>
<evidence type="ECO:0000256" key="3">
    <source>
        <dbReference type="ARBA" id="ARBA00022691"/>
    </source>
</evidence>
<dbReference type="InterPro" id="IPR029063">
    <property type="entry name" value="SAM-dependent_MTases_sf"/>
</dbReference>
<evidence type="ECO:0000256" key="1">
    <source>
        <dbReference type="ARBA" id="ARBA00022603"/>
    </source>
</evidence>
<name>A0A930XXR6_9GAMM</name>
<keyword evidence="3 5" id="KW-0949">S-adenosyl-L-methionine</keyword>
<dbReference type="InterPro" id="IPR020598">
    <property type="entry name" value="rRNA_Ade_methylase_Trfase_N"/>
</dbReference>
<keyword evidence="2 5" id="KW-0808">Transferase</keyword>
<evidence type="ECO:0000313" key="8">
    <source>
        <dbReference type="Proteomes" id="UP000604381"/>
    </source>
</evidence>
<accession>A0A930XXR6</accession>
<organism evidence="7 8">
    <name type="scientific">Candidatus Amphirhobacter heronislandensis</name>
    <dbReference type="NCBI Taxonomy" id="1732024"/>
    <lineage>
        <taxon>Bacteria</taxon>
        <taxon>Pseudomonadati</taxon>
        <taxon>Pseudomonadota</taxon>
        <taxon>Gammaproteobacteria</taxon>
        <taxon>Candidatus Tethybacterales</taxon>
        <taxon>Candidatus Tethybacteraceae</taxon>
        <taxon>Candidatus Amphirhobacter</taxon>
    </lineage>
</organism>
<dbReference type="PANTHER" id="PTHR11727:SF7">
    <property type="entry name" value="DIMETHYLADENOSINE TRANSFERASE-RELATED"/>
    <property type="match status" value="1"/>
</dbReference>
<feature type="binding site" evidence="5">
    <location>
        <position position="101"/>
    </location>
    <ligand>
        <name>S-adenosyl-L-methionine</name>
        <dbReference type="ChEBI" id="CHEBI:59789"/>
    </ligand>
</feature>
<feature type="binding site" evidence="5">
    <location>
        <position position="83"/>
    </location>
    <ligand>
        <name>S-adenosyl-L-methionine</name>
        <dbReference type="ChEBI" id="CHEBI:59789"/>
    </ligand>
</feature>
<dbReference type="PROSITE" id="PS51689">
    <property type="entry name" value="SAM_RNA_A_N6_MT"/>
    <property type="match status" value="1"/>
</dbReference>
<dbReference type="SMART" id="SM00650">
    <property type="entry name" value="rADc"/>
    <property type="match status" value="1"/>
</dbReference>
<keyword evidence="4 5" id="KW-0694">RNA-binding</keyword>
<evidence type="ECO:0000256" key="2">
    <source>
        <dbReference type="ARBA" id="ARBA00022679"/>
    </source>
</evidence>